<keyword evidence="2" id="KW-1185">Reference proteome</keyword>
<reference evidence="1" key="1">
    <citation type="journal article" date="2022" name="Int. J. Mol. Sci.">
        <title>Draft Genome of Tanacetum Coccineum: Genomic Comparison of Closely Related Tanacetum-Family Plants.</title>
        <authorList>
            <person name="Yamashiro T."/>
            <person name="Shiraishi A."/>
            <person name="Nakayama K."/>
            <person name="Satake H."/>
        </authorList>
    </citation>
    <scope>NUCLEOTIDE SEQUENCE</scope>
</reference>
<evidence type="ECO:0000313" key="1">
    <source>
        <dbReference type="EMBL" id="GJT66187.1"/>
    </source>
</evidence>
<evidence type="ECO:0000313" key="2">
    <source>
        <dbReference type="Proteomes" id="UP001151760"/>
    </source>
</evidence>
<dbReference type="Proteomes" id="UP001151760">
    <property type="component" value="Unassembled WGS sequence"/>
</dbReference>
<accession>A0ABQ5FUQ2</accession>
<reference evidence="1" key="2">
    <citation type="submission" date="2022-01" db="EMBL/GenBank/DDBJ databases">
        <authorList>
            <person name="Yamashiro T."/>
            <person name="Shiraishi A."/>
            <person name="Satake H."/>
            <person name="Nakayama K."/>
        </authorList>
    </citation>
    <scope>NUCLEOTIDE SEQUENCE</scope>
</reference>
<organism evidence="1 2">
    <name type="scientific">Tanacetum coccineum</name>
    <dbReference type="NCBI Taxonomy" id="301880"/>
    <lineage>
        <taxon>Eukaryota</taxon>
        <taxon>Viridiplantae</taxon>
        <taxon>Streptophyta</taxon>
        <taxon>Embryophyta</taxon>
        <taxon>Tracheophyta</taxon>
        <taxon>Spermatophyta</taxon>
        <taxon>Magnoliopsida</taxon>
        <taxon>eudicotyledons</taxon>
        <taxon>Gunneridae</taxon>
        <taxon>Pentapetalae</taxon>
        <taxon>asterids</taxon>
        <taxon>campanulids</taxon>
        <taxon>Asterales</taxon>
        <taxon>Asteraceae</taxon>
        <taxon>Asteroideae</taxon>
        <taxon>Anthemideae</taxon>
        <taxon>Anthemidinae</taxon>
        <taxon>Tanacetum</taxon>
    </lineage>
</organism>
<dbReference type="EMBL" id="BQNB010017692">
    <property type="protein sequence ID" value="GJT66187.1"/>
    <property type="molecule type" value="Genomic_DNA"/>
</dbReference>
<comment type="caution">
    <text evidence="1">The sequence shown here is derived from an EMBL/GenBank/DDBJ whole genome shotgun (WGS) entry which is preliminary data.</text>
</comment>
<name>A0ABQ5FUQ2_9ASTR</name>
<proteinExistence type="predicted"/>
<sequence>MDGEIQTGWRIKQESFVDPTHYRGMIGTLLISVLPLGPDQQFAICHGSPNGVISLLFCQNGKSTWLTSSLKLLAENNDFLINKLENADYIPGYSATIGIKVDE</sequence>
<protein>
    <submittedName>
        <fullName evidence="1">Uncharacterized protein</fullName>
    </submittedName>
</protein>
<gene>
    <name evidence="1" type="ORF">Tco_1017667</name>
</gene>